<protein>
    <submittedName>
        <fullName evidence="2">Uncharacterized protein</fullName>
    </submittedName>
</protein>
<evidence type="ECO:0000313" key="2">
    <source>
        <dbReference type="EMBL" id="SDD61843.1"/>
    </source>
</evidence>
<keyword evidence="1" id="KW-1133">Transmembrane helix</keyword>
<evidence type="ECO:0000256" key="1">
    <source>
        <dbReference type="SAM" id="Phobius"/>
    </source>
</evidence>
<proteinExistence type="predicted"/>
<dbReference type="AlphaFoldDB" id="A0A1G6W823"/>
<keyword evidence="3" id="KW-1185">Reference proteome</keyword>
<keyword evidence="1" id="KW-0812">Transmembrane</keyword>
<dbReference type="RefSeq" id="WP_091455302.1">
    <property type="nucleotide sequence ID" value="NZ_FMZZ01000014.1"/>
</dbReference>
<gene>
    <name evidence="2" type="ORF">SAMN05216174_11454</name>
</gene>
<feature type="transmembrane region" description="Helical" evidence="1">
    <location>
        <begin position="237"/>
        <end position="255"/>
    </location>
</feature>
<keyword evidence="1" id="KW-0472">Membrane</keyword>
<evidence type="ECO:0000313" key="3">
    <source>
        <dbReference type="Proteomes" id="UP000199501"/>
    </source>
</evidence>
<organism evidence="2 3">
    <name type="scientific">Actinokineospora iranica</name>
    <dbReference type="NCBI Taxonomy" id="1271860"/>
    <lineage>
        <taxon>Bacteria</taxon>
        <taxon>Bacillati</taxon>
        <taxon>Actinomycetota</taxon>
        <taxon>Actinomycetes</taxon>
        <taxon>Pseudonocardiales</taxon>
        <taxon>Pseudonocardiaceae</taxon>
        <taxon>Actinokineospora</taxon>
    </lineage>
</organism>
<feature type="transmembrane region" description="Helical" evidence="1">
    <location>
        <begin position="180"/>
        <end position="198"/>
    </location>
</feature>
<dbReference type="Proteomes" id="UP000199501">
    <property type="component" value="Unassembled WGS sequence"/>
</dbReference>
<feature type="transmembrane region" description="Helical" evidence="1">
    <location>
        <begin position="210"/>
        <end position="231"/>
    </location>
</feature>
<sequence length="368" mass="39481">MLLLLASHLAVLASGLAIFWMWVFGPSEAYDSAAQLAIAAGAMTVLGFVGLGLRLVAPDNSPVIAGTKPRLAFTVVGLLFGGYHITPGRTESGQPMLETDQAAVYLEAVCALIFAGWGVVNLLRTWMASRRAERAPLSTTVEDRLRRGRPVLLLLRWGIGATALLTLGAAVPAFPGRDLPAGLLVVPAVLAVVCAIYFGNRRDQPTSWPYAAAMAGAVLALQVGPMIALLIPFRPWVLALMVAVMGVVIGSLHALGEYGRDKVLVPYGPDLIDSPIELPFRARKDRGHLLLVAAGEINTHRSSPFTLKRRTLPRPMTEIASVRVVTENEGESVRIAFVDGEQWVFPTDAAQRIAELIVFRRARLAGSA</sequence>
<feature type="transmembrane region" description="Helical" evidence="1">
    <location>
        <begin position="102"/>
        <end position="123"/>
    </location>
</feature>
<reference evidence="3" key="1">
    <citation type="submission" date="2016-10" db="EMBL/GenBank/DDBJ databases">
        <authorList>
            <person name="Varghese N."/>
            <person name="Submissions S."/>
        </authorList>
    </citation>
    <scope>NUCLEOTIDE SEQUENCE [LARGE SCALE GENOMIC DNA]</scope>
    <source>
        <strain evidence="3">IBRC-M 10403</strain>
    </source>
</reference>
<accession>A0A1G6W823</accession>
<dbReference type="STRING" id="1271860.SAMN05216174_11454"/>
<dbReference type="EMBL" id="FMZZ01000014">
    <property type="protein sequence ID" value="SDD61843.1"/>
    <property type="molecule type" value="Genomic_DNA"/>
</dbReference>
<feature type="transmembrane region" description="Helical" evidence="1">
    <location>
        <begin position="33"/>
        <end position="57"/>
    </location>
</feature>
<name>A0A1G6W823_9PSEU</name>
<feature type="transmembrane region" description="Helical" evidence="1">
    <location>
        <begin position="69"/>
        <end position="86"/>
    </location>
</feature>
<feature type="transmembrane region" description="Helical" evidence="1">
    <location>
        <begin position="154"/>
        <end position="174"/>
    </location>
</feature>